<gene>
    <name evidence="1" type="ORF">D7I44_17855</name>
</gene>
<organism evidence="1 2">
    <name type="scientific">Gryllotalpicola protaetiae</name>
    <dbReference type="NCBI Taxonomy" id="2419771"/>
    <lineage>
        <taxon>Bacteria</taxon>
        <taxon>Bacillati</taxon>
        <taxon>Actinomycetota</taxon>
        <taxon>Actinomycetes</taxon>
        <taxon>Micrococcales</taxon>
        <taxon>Microbacteriaceae</taxon>
        <taxon>Gryllotalpicola</taxon>
    </lineage>
</organism>
<keyword evidence="1" id="KW-0614">Plasmid</keyword>
<reference evidence="1 2" key="1">
    <citation type="submission" date="2018-09" db="EMBL/GenBank/DDBJ databases">
        <title>Genome sequencing of strain 2DFW10M-5.</title>
        <authorList>
            <person name="Heo J."/>
            <person name="Kim S.-J."/>
            <person name="Kwon S.-W."/>
        </authorList>
    </citation>
    <scope>NUCLEOTIDE SEQUENCE [LARGE SCALE GENOMIC DNA]</scope>
    <source>
        <strain evidence="1 2">2DFW10M-5</strain>
        <plasmid evidence="1 2">unnamed1</plasmid>
    </source>
</reference>
<name>A0A387BSH8_9MICO</name>
<geneLocation type="plasmid" evidence="1 2">
    <name>unnamed1</name>
</geneLocation>
<dbReference type="EMBL" id="CP032625">
    <property type="protein sequence ID" value="AYG05542.1"/>
    <property type="molecule type" value="Genomic_DNA"/>
</dbReference>
<sequence length="273" mass="30642">MSVAAIYKGACMVWITQRDEAMFDWLRVVRITNTEGVRWMLGRLNGGDRPVTKRAAQMWCARMQEVGYVDRERVSGVGGSMIWGTHEATGQSAPNLFRQTTRHEVAVSIASAHFQAAGYSWEGDREAVNRTDHQADGVALREPIVQLVEVELTPKRGERYAMIFRALQHRYERGEIHRVMYLTTDEVAGYLGRLLEDGTGPSDDTARGGRGAIRRPAALTEQLKRQMRQLLRIEPVFDRRGIWETDVQPAWLNQGGPAPAPAAAAGELEGVRW</sequence>
<proteinExistence type="predicted"/>
<dbReference type="Proteomes" id="UP000275069">
    <property type="component" value="Plasmid unnamed1"/>
</dbReference>
<dbReference type="AlphaFoldDB" id="A0A387BSH8"/>
<dbReference type="OrthoDB" id="5072522at2"/>
<protein>
    <submittedName>
        <fullName evidence="1">Uncharacterized protein</fullName>
    </submittedName>
</protein>
<keyword evidence="2" id="KW-1185">Reference proteome</keyword>
<evidence type="ECO:0000313" key="1">
    <source>
        <dbReference type="EMBL" id="AYG05542.1"/>
    </source>
</evidence>
<dbReference type="KEGG" id="gry:D7I44_17855"/>
<accession>A0A387BSH8</accession>
<evidence type="ECO:0000313" key="2">
    <source>
        <dbReference type="Proteomes" id="UP000275069"/>
    </source>
</evidence>